<feature type="domain" description="XRCC4 coiled-coil" evidence="2">
    <location>
        <begin position="147"/>
        <end position="189"/>
    </location>
</feature>
<dbReference type="Proteomes" id="UP000298787">
    <property type="component" value="Chromosome 16"/>
</dbReference>
<gene>
    <name evidence="3" type="ORF">D9C73_018150</name>
</gene>
<sequence>MFNARPALDVSEICSAQIDDEQQQLSSRNELSFFISTESVSAQRQTNIICCRHEFEPTWCSQPTPPPQTSQQHRAPILHVSSQLTAVRFLRGAEVRAGKYEMRVNNRRGNAEGGTHKSDDDDEEEEEALLHLTLFRLGSVSLKAVLEPAEAVRELLIHGLQRGNTLRQHNQRLEEENQRRRREQQRITAE</sequence>
<proteinExistence type="predicted"/>
<protein>
    <recommendedName>
        <fullName evidence="2">XRCC4 coiled-coil domain-containing protein</fullName>
    </recommendedName>
</protein>
<evidence type="ECO:0000313" key="4">
    <source>
        <dbReference type="Proteomes" id="UP000298787"/>
    </source>
</evidence>
<dbReference type="InterPro" id="IPR014751">
    <property type="entry name" value="XRCC4-like_C"/>
</dbReference>
<feature type="region of interest" description="Disordered" evidence="1">
    <location>
        <begin position="106"/>
        <end position="125"/>
    </location>
</feature>
<dbReference type="InterPro" id="IPR053962">
    <property type="entry name" value="XRCC4_CC"/>
</dbReference>
<keyword evidence="4" id="KW-1185">Reference proteome</keyword>
<dbReference type="STRING" id="240159.A0A4U5VBZ0"/>
<reference evidence="3 4" key="1">
    <citation type="submission" date="2019-01" db="EMBL/GenBank/DDBJ databases">
        <title>Genome Assembly of Collichthys lucidus.</title>
        <authorList>
            <person name="Cai M."/>
            <person name="Xiao S."/>
        </authorList>
    </citation>
    <scope>NUCLEOTIDE SEQUENCE [LARGE SCALE GENOMIC DNA]</scope>
    <source>
        <strain evidence="3">JT15FE1705JMU</strain>
        <tissue evidence="3">Muscle</tissue>
    </source>
</reference>
<dbReference type="Gene3D" id="1.20.5.370">
    <property type="match status" value="1"/>
</dbReference>
<dbReference type="Pfam" id="PF21924">
    <property type="entry name" value="XRCC4_CC"/>
    <property type="match status" value="1"/>
</dbReference>
<dbReference type="EMBL" id="CM014093">
    <property type="protein sequence ID" value="TKS85081.1"/>
    <property type="molecule type" value="Genomic_DNA"/>
</dbReference>
<evidence type="ECO:0000259" key="2">
    <source>
        <dbReference type="Pfam" id="PF21924"/>
    </source>
</evidence>
<dbReference type="AlphaFoldDB" id="A0A4U5VBZ0"/>
<feature type="region of interest" description="Disordered" evidence="1">
    <location>
        <begin position="168"/>
        <end position="190"/>
    </location>
</feature>
<dbReference type="SUPFAM" id="SSF58022">
    <property type="entry name" value="XRCC4, C-terminal oligomerization domain"/>
    <property type="match status" value="1"/>
</dbReference>
<evidence type="ECO:0000313" key="3">
    <source>
        <dbReference type="EMBL" id="TKS85081.1"/>
    </source>
</evidence>
<name>A0A4U5VBZ0_COLLU</name>
<accession>A0A4U5VBZ0</accession>
<organism evidence="3 4">
    <name type="scientific">Collichthys lucidus</name>
    <name type="common">Big head croaker</name>
    <name type="synonym">Sciaena lucida</name>
    <dbReference type="NCBI Taxonomy" id="240159"/>
    <lineage>
        <taxon>Eukaryota</taxon>
        <taxon>Metazoa</taxon>
        <taxon>Chordata</taxon>
        <taxon>Craniata</taxon>
        <taxon>Vertebrata</taxon>
        <taxon>Euteleostomi</taxon>
        <taxon>Actinopterygii</taxon>
        <taxon>Neopterygii</taxon>
        <taxon>Teleostei</taxon>
        <taxon>Neoteleostei</taxon>
        <taxon>Acanthomorphata</taxon>
        <taxon>Eupercaria</taxon>
        <taxon>Sciaenidae</taxon>
        <taxon>Collichthys</taxon>
    </lineage>
</organism>
<evidence type="ECO:0000256" key="1">
    <source>
        <dbReference type="SAM" id="MobiDB-lite"/>
    </source>
</evidence>